<keyword evidence="3" id="KW-0106">Calcium</keyword>
<dbReference type="PROSITE" id="PS00018">
    <property type="entry name" value="EF_HAND_1"/>
    <property type="match status" value="1"/>
</dbReference>
<sequence>MFLGAVVMFYIASLMEEPSVGHQHSMRGPHHPRGKVVAHHHYSPHRHEANMEVPKLTQDTDLLHDTVHIQEDLGEWVSKVDTDNMTPEELEFHYFKLHDFDNNTKLDGLEILQAVHHTIHYKEEKSGGEEIYNRQQQTETQTEESKKSDQDDFDYFVELIDQVLEEDDLDKDGYLSYIEYVMGRQKNEHNIQSEYNKP</sequence>
<evidence type="ECO:0000256" key="1">
    <source>
        <dbReference type="ARBA" id="ARBA00022729"/>
    </source>
</evidence>
<reference evidence="5 6" key="1">
    <citation type="journal article" date="2014" name="Nat. Commun.">
        <title>Molecular traces of alternative social organization in a termite genome.</title>
        <authorList>
            <person name="Terrapon N."/>
            <person name="Li C."/>
            <person name="Robertson H.M."/>
            <person name="Ji L."/>
            <person name="Meng X."/>
            <person name="Booth W."/>
            <person name="Chen Z."/>
            <person name="Childers C.P."/>
            <person name="Glastad K.M."/>
            <person name="Gokhale K."/>
            <person name="Gowin J."/>
            <person name="Gronenberg W."/>
            <person name="Hermansen R.A."/>
            <person name="Hu H."/>
            <person name="Hunt B.G."/>
            <person name="Huylmans A.K."/>
            <person name="Khalil S.M."/>
            <person name="Mitchell R.D."/>
            <person name="Munoz-Torres M.C."/>
            <person name="Mustard J.A."/>
            <person name="Pan H."/>
            <person name="Reese J.T."/>
            <person name="Scharf M.E."/>
            <person name="Sun F."/>
            <person name="Vogel H."/>
            <person name="Xiao J."/>
            <person name="Yang W."/>
            <person name="Yang Z."/>
            <person name="Yang Z."/>
            <person name="Zhou J."/>
            <person name="Zhu J."/>
            <person name="Brent C.S."/>
            <person name="Elsik C.G."/>
            <person name="Goodisman M.A."/>
            <person name="Liberles D.A."/>
            <person name="Roe R.M."/>
            <person name="Vargo E.L."/>
            <person name="Vilcinskas A."/>
            <person name="Wang J."/>
            <person name="Bornberg-Bauer E."/>
            <person name="Korb J."/>
            <person name="Zhang G."/>
            <person name="Liebig J."/>
        </authorList>
    </citation>
    <scope>NUCLEOTIDE SEQUENCE [LARGE SCALE GENOMIC DNA]</scope>
    <source>
        <tissue evidence="5">Whole organism</tissue>
    </source>
</reference>
<dbReference type="InterPro" id="IPR018247">
    <property type="entry name" value="EF_Hand_1_Ca_BS"/>
</dbReference>
<dbReference type="AlphaFoldDB" id="A0A067RBW5"/>
<keyword evidence="1" id="KW-0732">Signal</keyword>
<dbReference type="SUPFAM" id="SSF47473">
    <property type="entry name" value="EF-hand"/>
    <property type="match status" value="1"/>
</dbReference>
<name>A0A067RBW5_ZOONE</name>
<dbReference type="PANTHER" id="PTHR23104">
    <property type="entry name" value="MULTIPLE COAGULATION FACTOR DEFICIENCY PROTEIN 2 NEURAL STEM CELL DERIVED NEURONAL SURVIVAL PROTEIN"/>
    <property type="match status" value="1"/>
</dbReference>
<dbReference type="EMBL" id="KK852559">
    <property type="protein sequence ID" value="KDR21381.1"/>
    <property type="molecule type" value="Genomic_DNA"/>
</dbReference>
<dbReference type="FunCoup" id="A0A067RBW5">
    <property type="interactions" value="20"/>
</dbReference>
<gene>
    <name evidence="5" type="ORF">L798_03157</name>
</gene>
<dbReference type="Gene3D" id="1.10.238.10">
    <property type="entry name" value="EF-hand"/>
    <property type="match status" value="1"/>
</dbReference>
<dbReference type="InterPro" id="IPR011992">
    <property type="entry name" value="EF-hand-dom_pair"/>
</dbReference>
<organism evidence="5 6">
    <name type="scientific">Zootermopsis nevadensis</name>
    <name type="common">Dampwood termite</name>
    <dbReference type="NCBI Taxonomy" id="136037"/>
    <lineage>
        <taxon>Eukaryota</taxon>
        <taxon>Metazoa</taxon>
        <taxon>Ecdysozoa</taxon>
        <taxon>Arthropoda</taxon>
        <taxon>Hexapoda</taxon>
        <taxon>Insecta</taxon>
        <taxon>Pterygota</taxon>
        <taxon>Neoptera</taxon>
        <taxon>Polyneoptera</taxon>
        <taxon>Dictyoptera</taxon>
        <taxon>Blattodea</taxon>
        <taxon>Blattoidea</taxon>
        <taxon>Termitoidae</taxon>
        <taxon>Termopsidae</taxon>
        <taxon>Zootermopsis</taxon>
    </lineage>
</organism>
<keyword evidence="2" id="KW-0677">Repeat</keyword>
<dbReference type="eggNOG" id="KOG4065">
    <property type="taxonomic scope" value="Eukaryota"/>
</dbReference>
<accession>A0A067RBW5</accession>
<evidence type="ECO:0000313" key="6">
    <source>
        <dbReference type="Proteomes" id="UP000027135"/>
    </source>
</evidence>
<evidence type="ECO:0000313" key="5">
    <source>
        <dbReference type="EMBL" id="KDR21381.1"/>
    </source>
</evidence>
<dbReference type="STRING" id="136037.A0A067RBW5"/>
<protein>
    <submittedName>
        <fullName evidence="5">Multiple coagulation factor deficiency protein 2-like protein</fullName>
    </submittedName>
</protein>
<keyword evidence="6" id="KW-1185">Reference proteome</keyword>
<dbReference type="Proteomes" id="UP000027135">
    <property type="component" value="Unassembled WGS sequence"/>
</dbReference>
<dbReference type="PANTHER" id="PTHR23104:SF1">
    <property type="entry name" value="EF-HAND DOMAIN-CONTAINING PROTEIN"/>
    <property type="match status" value="1"/>
</dbReference>
<evidence type="ECO:0000256" key="4">
    <source>
        <dbReference type="SAM" id="MobiDB-lite"/>
    </source>
</evidence>
<proteinExistence type="predicted"/>
<evidence type="ECO:0000256" key="3">
    <source>
        <dbReference type="ARBA" id="ARBA00022837"/>
    </source>
</evidence>
<dbReference type="InParanoid" id="A0A067RBW5"/>
<feature type="region of interest" description="Disordered" evidence="4">
    <location>
        <begin position="124"/>
        <end position="149"/>
    </location>
</feature>
<dbReference type="InterPro" id="IPR052110">
    <property type="entry name" value="MCFD2-like"/>
</dbReference>
<evidence type="ECO:0000256" key="2">
    <source>
        <dbReference type="ARBA" id="ARBA00022737"/>
    </source>
</evidence>
<dbReference type="OMA" id="HTFHENR"/>